<reference evidence="8 9" key="1">
    <citation type="journal article" date="2021" name="Sci. Rep.">
        <title>Genome sequencing of the multicellular alga Astrephomene provides insights into convergent evolution of germ-soma differentiation.</title>
        <authorList>
            <person name="Yamashita S."/>
            <person name="Yamamoto K."/>
            <person name="Matsuzaki R."/>
            <person name="Suzuki S."/>
            <person name="Yamaguchi H."/>
            <person name="Hirooka S."/>
            <person name="Minakuchi Y."/>
            <person name="Miyagishima S."/>
            <person name="Kawachi M."/>
            <person name="Toyoda A."/>
            <person name="Nozaki H."/>
        </authorList>
    </citation>
    <scope>NUCLEOTIDE SEQUENCE [LARGE SCALE GENOMIC DNA]</scope>
    <source>
        <strain evidence="8 9">NIES-4017</strain>
    </source>
</reference>
<dbReference type="EMBL" id="BMAR01000030">
    <property type="protein sequence ID" value="GFR49472.1"/>
    <property type="molecule type" value="Genomic_DNA"/>
</dbReference>
<dbReference type="Gene3D" id="3.90.79.10">
    <property type="entry name" value="Nucleoside Triphosphate Pyrophosphohydrolase"/>
    <property type="match status" value="1"/>
</dbReference>
<dbReference type="GO" id="GO:0010945">
    <property type="term" value="F:coenzyme A diphosphatase activity"/>
    <property type="evidence" value="ECO:0007669"/>
    <property type="project" value="InterPro"/>
</dbReference>
<comment type="caution">
    <text evidence="8">The sequence shown here is derived from an EMBL/GenBank/DDBJ whole genome shotgun (WGS) entry which is preliminary data.</text>
</comment>
<gene>
    <name evidence="8" type="ORF">Agub_g11533</name>
</gene>
<name>A0AAD3DYC6_9CHLO</name>
<dbReference type="PANTHER" id="PTHR12992:SF24">
    <property type="entry name" value="PEROXISOMAL COENZYME A DIPHOSPHATASE NUDT7"/>
    <property type="match status" value="1"/>
</dbReference>
<keyword evidence="6" id="KW-0464">Manganese</keyword>
<evidence type="ECO:0000313" key="9">
    <source>
        <dbReference type="Proteomes" id="UP001054857"/>
    </source>
</evidence>
<dbReference type="Pfam" id="PF00293">
    <property type="entry name" value="NUDIX"/>
    <property type="match status" value="1"/>
</dbReference>
<dbReference type="Proteomes" id="UP001054857">
    <property type="component" value="Unassembled WGS sequence"/>
</dbReference>
<sequence length="422" mass="42474">MNSTTAASADLVASGALGADGGSGATGTADVGSAGGTATLTASGGVGGLSGGGSGSTSGSGGGGSGNGIGFAAGSGGIVTEWPPPQERLASVVERLRARPQVECPPVSSRSAAVLVGLFEDGLGVVRVLLTQRSSRLKSHTGEVCLPGGKRDDTDANDVATALREAEEELGIDPARVTVLGSMPPVLSKHHLSVTPVMALVPPDLVPTPSPHEVEAAFTIPLAVFLGRLSDPRVTNGDAVLTTAVSDAAIGMVRRTRRRTVEDPTAASAAATRAAAVAATSNFTLSATGMPLVWRSVAENSAGCAPGVTGGVLGGAGGPANKAAVPIGEDKVYGSAVHTFRDVNWNEHMYRIHSFEYGGFNVWGLTATICIAAAQLALGRTPGFQELCPNGKPYSAFFWDGSEVRIRPCGEAGQLSSAAVKH</sequence>
<feature type="domain" description="Nudix hydrolase" evidence="7">
    <location>
        <begin position="109"/>
        <end position="242"/>
    </location>
</feature>
<dbReference type="InterPro" id="IPR045121">
    <property type="entry name" value="CoAse"/>
</dbReference>
<dbReference type="InterPro" id="IPR015797">
    <property type="entry name" value="NUDIX_hydrolase-like_dom_sf"/>
</dbReference>
<evidence type="ECO:0000256" key="3">
    <source>
        <dbReference type="ARBA" id="ARBA00022723"/>
    </source>
</evidence>
<dbReference type="SUPFAM" id="SSF55811">
    <property type="entry name" value="Nudix"/>
    <property type="match status" value="1"/>
</dbReference>
<dbReference type="CDD" id="cd03426">
    <property type="entry name" value="NUDIX_CoAse_Nudt7"/>
    <property type="match status" value="1"/>
</dbReference>
<comment type="cofactor">
    <cofactor evidence="1">
        <name>Mn(2+)</name>
        <dbReference type="ChEBI" id="CHEBI:29035"/>
    </cofactor>
</comment>
<evidence type="ECO:0000256" key="5">
    <source>
        <dbReference type="ARBA" id="ARBA00022842"/>
    </source>
</evidence>
<evidence type="ECO:0000313" key="8">
    <source>
        <dbReference type="EMBL" id="GFR49472.1"/>
    </source>
</evidence>
<comment type="cofactor">
    <cofactor evidence="2">
        <name>Mg(2+)</name>
        <dbReference type="ChEBI" id="CHEBI:18420"/>
    </cofactor>
</comment>
<dbReference type="GO" id="GO:0046872">
    <property type="term" value="F:metal ion binding"/>
    <property type="evidence" value="ECO:0007669"/>
    <property type="project" value="UniProtKB-KW"/>
</dbReference>
<keyword evidence="5" id="KW-0460">Magnesium</keyword>
<evidence type="ECO:0000256" key="4">
    <source>
        <dbReference type="ARBA" id="ARBA00022801"/>
    </source>
</evidence>
<protein>
    <recommendedName>
        <fullName evidence="7">Nudix hydrolase domain-containing protein</fullName>
    </recommendedName>
</protein>
<keyword evidence="9" id="KW-1185">Reference proteome</keyword>
<dbReference type="AlphaFoldDB" id="A0AAD3DYC6"/>
<evidence type="ECO:0000259" key="7">
    <source>
        <dbReference type="PROSITE" id="PS51462"/>
    </source>
</evidence>
<evidence type="ECO:0000256" key="6">
    <source>
        <dbReference type="ARBA" id="ARBA00023211"/>
    </source>
</evidence>
<dbReference type="PANTHER" id="PTHR12992">
    <property type="entry name" value="NUDIX HYDROLASE"/>
    <property type="match status" value="1"/>
</dbReference>
<evidence type="ECO:0000256" key="2">
    <source>
        <dbReference type="ARBA" id="ARBA00001946"/>
    </source>
</evidence>
<organism evidence="8 9">
    <name type="scientific">Astrephomene gubernaculifera</name>
    <dbReference type="NCBI Taxonomy" id="47775"/>
    <lineage>
        <taxon>Eukaryota</taxon>
        <taxon>Viridiplantae</taxon>
        <taxon>Chlorophyta</taxon>
        <taxon>core chlorophytes</taxon>
        <taxon>Chlorophyceae</taxon>
        <taxon>CS clade</taxon>
        <taxon>Chlamydomonadales</taxon>
        <taxon>Astrephomenaceae</taxon>
        <taxon>Astrephomene</taxon>
    </lineage>
</organism>
<keyword evidence="3" id="KW-0479">Metal-binding</keyword>
<keyword evidence="4" id="KW-0378">Hydrolase</keyword>
<proteinExistence type="predicted"/>
<accession>A0AAD3DYC6</accession>
<evidence type="ECO:0000256" key="1">
    <source>
        <dbReference type="ARBA" id="ARBA00001936"/>
    </source>
</evidence>
<dbReference type="PROSITE" id="PS51462">
    <property type="entry name" value="NUDIX"/>
    <property type="match status" value="1"/>
</dbReference>
<dbReference type="GO" id="GO:0015938">
    <property type="term" value="P:coenzyme A catabolic process"/>
    <property type="evidence" value="ECO:0007669"/>
    <property type="project" value="TreeGrafter"/>
</dbReference>
<dbReference type="InterPro" id="IPR000086">
    <property type="entry name" value="NUDIX_hydrolase_dom"/>
</dbReference>